<dbReference type="CDD" id="cd13529">
    <property type="entry name" value="PBP2_transferrin"/>
    <property type="match status" value="1"/>
</dbReference>
<dbReference type="Gene3D" id="3.40.190.10">
    <property type="entry name" value="Periplasmic binding protein-like II"/>
    <property type="match status" value="2"/>
</dbReference>
<accession>A0ABN8PA43</accession>
<sequence>MSTKLVLVFVALFAIQSTYSAPISQGSISFKWCVTLAAEMTKCQSFIHHVTKTALGLQLKVTVGCVNGSSYEDCMAKIKAREADLVTLDAEHLYAAVGKDHKLVPIVSEQHEEKNYLVAIVKRNNKGFNLNSLRGKKSCHATAREILGWNIPIGYLKRRDIPALRCKTGFQDFDYAASFYSQSCVPDIGQHKRCFLAVNPARAVVTKQRNEYTSDIVSILTKMSRLYGLSRTDSSKFQLFDSTQYGSSNLLFKDSSTYSSTSLQSIARGKRNYRDYLGDDYVKVYEVLTSRVNGKGTRCKITTPPTSMSTKTPPAQCRLCY</sequence>
<feature type="domain" description="Transferrin-like" evidence="2">
    <location>
        <begin position="30"/>
        <end position="321"/>
    </location>
</feature>
<dbReference type="PROSITE" id="PS51408">
    <property type="entry name" value="TRANSFERRIN_LIKE_4"/>
    <property type="match status" value="1"/>
</dbReference>
<comment type="caution">
    <text evidence="3">The sequence shown here is derived from an EMBL/GenBank/DDBJ whole genome shotgun (WGS) entry which is preliminary data.</text>
</comment>
<dbReference type="Proteomes" id="UP001159405">
    <property type="component" value="Unassembled WGS sequence"/>
</dbReference>
<dbReference type="PANTHER" id="PTHR11485:SF29">
    <property type="entry name" value="TRANSFERRIN 2"/>
    <property type="match status" value="1"/>
</dbReference>
<proteinExistence type="predicted"/>
<gene>
    <name evidence="3" type="ORF">PLOB_00040601</name>
</gene>
<dbReference type="EMBL" id="CALNXK010000062">
    <property type="protein sequence ID" value="CAH3139295.1"/>
    <property type="molecule type" value="Genomic_DNA"/>
</dbReference>
<organism evidence="3 4">
    <name type="scientific">Porites lobata</name>
    <dbReference type="NCBI Taxonomy" id="104759"/>
    <lineage>
        <taxon>Eukaryota</taxon>
        <taxon>Metazoa</taxon>
        <taxon>Cnidaria</taxon>
        <taxon>Anthozoa</taxon>
        <taxon>Hexacorallia</taxon>
        <taxon>Scleractinia</taxon>
        <taxon>Fungiina</taxon>
        <taxon>Poritidae</taxon>
        <taxon>Porites</taxon>
    </lineage>
</organism>
<evidence type="ECO:0000256" key="1">
    <source>
        <dbReference type="SAM" id="SignalP"/>
    </source>
</evidence>
<dbReference type="InterPro" id="IPR001156">
    <property type="entry name" value="Transferrin-like_dom"/>
</dbReference>
<keyword evidence="4" id="KW-1185">Reference proteome</keyword>
<evidence type="ECO:0000313" key="4">
    <source>
        <dbReference type="Proteomes" id="UP001159405"/>
    </source>
</evidence>
<dbReference type="Pfam" id="PF00405">
    <property type="entry name" value="Transferrin"/>
    <property type="match status" value="1"/>
</dbReference>
<dbReference type="PRINTS" id="PR00422">
    <property type="entry name" value="TRANSFERRIN"/>
</dbReference>
<name>A0ABN8PA43_9CNID</name>
<dbReference type="PANTHER" id="PTHR11485">
    <property type="entry name" value="TRANSFERRIN"/>
    <property type="match status" value="1"/>
</dbReference>
<evidence type="ECO:0000259" key="2">
    <source>
        <dbReference type="PROSITE" id="PS51408"/>
    </source>
</evidence>
<reference evidence="3 4" key="1">
    <citation type="submission" date="2022-05" db="EMBL/GenBank/DDBJ databases">
        <authorList>
            <consortium name="Genoscope - CEA"/>
            <person name="William W."/>
        </authorList>
    </citation>
    <scope>NUCLEOTIDE SEQUENCE [LARGE SCALE GENOMIC DNA]</scope>
</reference>
<keyword evidence="1" id="KW-0732">Signal</keyword>
<evidence type="ECO:0000313" key="3">
    <source>
        <dbReference type="EMBL" id="CAH3139295.1"/>
    </source>
</evidence>
<feature type="signal peptide" evidence="1">
    <location>
        <begin position="1"/>
        <end position="20"/>
    </location>
</feature>
<feature type="chain" id="PRO_5046809237" description="Transferrin-like domain-containing protein" evidence="1">
    <location>
        <begin position="21"/>
        <end position="321"/>
    </location>
</feature>
<dbReference type="SUPFAM" id="SSF53850">
    <property type="entry name" value="Periplasmic binding protein-like II"/>
    <property type="match status" value="1"/>
</dbReference>
<protein>
    <recommendedName>
        <fullName evidence="2">Transferrin-like domain-containing protein</fullName>
    </recommendedName>
</protein>
<dbReference type="SMART" id="SM00094">
    <property type="entry name" value="TR_FER"/>
    <property type="match status" value="1"/>
</dbReference>